<protein>
    <submittedName>
        <fullName evidence="2">Uncharacterized protein</fullName>
    </submittedName>
</protein>
<accession>A0A397S0G9</accession>
<keyword evidence="3" id="KW-1185">Reference proteome</keyword>
<evidence type="ECO:0000256" key="1">
    <source>
        <dbReference type="SAM" id="Phobius"/>
    </source>
</evidence>
<dbReference type="AlphaFoldDB" id="A0A397S0G9"/>
<feature type="transmembrane region" description="Helical" evidence="1">
    <location>
        <begin position="83"/>
        <end position="102"/>
    </location>
</feature>
<keyword evidence="1" id="KW-0812">Transmembrane</keyword>
<feature type="transmembrane region" description="Helical" evidence="1">
    <location>
        <begin position="122"/>
        <end position="140"/>
    </location>
</feature>
<evidence type="ECO:0000313" key="3">
    <source>
        <dbReference type="Proteomes" id="UP000265703"/>
    </source>
</evidence>
<dbReference type="EMBL" id="QKYT01001095">
    <property type="protein sequence ID" value="RIA79923.1"/>
    <property type="molecule type" value="Genomic_DNA"/>
</dbReference>
<sequence length="303" mass="34484">MLFQSSVQSDYVLFAKIFIIIFLIIELLVRIINLLQMKNYDSYFDFGDCLGILCIKKESYLVFSSEWIELSQIIKLADIADDTCFIIPTLFLLHIIIYFIVHKEDPTDTSYSVDNICKYMEIILSLPAMILVMTRIWFIIKTIDYARKVDDDDDNGECDIDDWDWDCCCGNGGHRHHHHHHHHYYYYYDDDCCRHSCECCGDCCNYSFGGGLSEDCCKLCGNCCEGISNILNSCYCYLESCCNSCGNCCDDNGFLDNCCDICGILCCCKGDGCDGCNCDGCDGDGCDDCNIFELLFCCCLCND</sequence>
<keyword evidence="1" id="KW-0472">Membrane</keyword>
<evidence type="ECO:0000313" key="2">
    <source>
        <dbReference type="EMBL" id="RIA79923.1"/>
    </source>
</evidence>
<organism evidence="2 3">
    <name type="scientific">Glomus cerebriforme</name>
    <dbReference type="NCBI Taxonomy" id="658196"/>
    <lineage>
        <taxon>Eukaryota</taxon>
        <taxon>Fungi</taxon>
        <taxon>Fungi incertae sedis</taxon>
        <taxon>Mucoromycota</taxon>
        <taxon>Glomeromycotina</taxon>
        <taxon>Glomeromycetes</taxon>
        <taxon>Glomerales</taxon>
        <taxon>Glomeraceae</taxon>
        <taxon>Glomus</taxon>
    </lineage>
</organism>
<proteinExistence type="predicted"/>
<reference evidence="2 3" key="1">
    <citation type="submission" date="2018-06" db="EMBL/GenBank/DDBJ databases">
        <title>Comparative genomics reveals the genomic features of Rhizophagus irregularis, R. cerebriforme, R. diaphanum and Gigaspora rosea, and their symbiotic lifestyle signature.</title>
        <authorList>
            <person name="Morin E."/>
            <person name="San Clemente H."/>
            <person name="Chen E.C.H."/>
            <person name="De La Providencia I."/>
            <person name="Hainaut M."/>
            <person name="Kuo A."/>
            <person name="Kohler A."/>
            <person name="Murat C."/>
            <person name="Tang N."/>
            <person name="Roy S."/>
            <person name="Loubradou J."/>
            <person name="Henrissat B."/>
            <person name="Grigoriev I.V."/>
            <person name="Corradi N."/>
            <person name="Roux C."/>
            <person name="Martin F.M."/>
        </authorList>
    </citation>
    <scope>NUCLEOTIDE SEQUENCE [LARGE SCALE GENOMIC DNA]</scope>
    <source>
        <strain evidence="2 3">DAOM 227022</strain>
    </source>
</reference>
<gene>
    <name evidence="2" type="ORF">C1645_27889</name>
</gene>
<keyword evidence="1" id="KW-1133">Transmembrane helix</keyword>
<dbReference type="OrthoDB" id="2390452at2759"/>
<name>A0A397S0G9_9GLOM</name>
<comment type="caution">
    <text evidence="2">The sequence shown here is derived from an EMBL/GenBank/DDBJ whole genome shotgun (WGS) entry which is preliminary data.</text>
</comment>
<feature type="transmembrane region" description="Helical" evidence="1">
    <location>
        <begin position="12"/>
        <end position="32"/>
    </location>
</feature>
<dbReference type="Proteomes" id="UP000265703">
    <property type="component" value="Unassembled WGS sequence"/>
</dbReference>